<evidence type="ECO:0000256" key="2">
    <source>
        <dbReference type="ARBA" id="ARBA00022679"/>
    </source>
</evidence>
<feature type="compositionally biased region" description="Low complexity" evidence="5">
    <location>
        <begin position="1"/>
        <end position="18"/>
    </location>
</feature>
<evidence type="ECO:0000313" key="7">
    <source>
        <dbReference type="Proteomes" id="UP001470230"/>
    </source>
</evidence>
<organism evidence="6 7">
    <name type="scientific">Tritrichomonas musculus</name>
    <dbReference type="NCBI Taxonomy" id="1915356"/>
    <lineage>
        <taxon>Eukaryota</taxon>
        <taxon>Metamonada</taxon>
        <taxon>Parabasalia</taxon>
        <taxon>Tritrichomonadida</taxon>
        <taxon>Tritrichomonadidae</taxon>
        <taxon>Tritrichomonas</taxon>
    </lineage>
</organism>
<dbReference type="Pfam" id="PF03770">
    <property type="entry name" value="IPK"/>
    <property type="match status" value="1"/>
</dbReference>
<dbReference type="InterPro" id="IPR005522">
    <property type="entry name" value="IPK"/>
</dbReference>
<gene>
    <name evidence="6" type="ORF">M9Y10_029193</name>
</gene>
<keyword evidence="2 4" id="KW-0808">Transferase</keyword>
<proteinExistence type="inferred from homology"/>
<dbReference type="SUPFAM" id="SSF56104">
    <property type="entry name" value="SAICAR synthase-like"/>
    <property type="match status" value="1"/>
</dbReference>
<dbReference type="EMBL" id="JAPFFF010000004">
    <property type="protein sequence ID" value="KAK8891971.1"/>
    <property type="molecule type" value="Genomic_DNA"/>
</dbReference>
<reference evidence="6 7" key="1">
    <citation type="submission" date="2024-04" db="EMBL/GenBank/DDBJ databases">
        <title>Tritrichomonas musculus Genome.</title>
        <authorList>
            <person name="Alves-Ferreira E."/>
            <person name="Grigg M."/>
            <person name="Lorenzi H."/>
            <person name="Galac M."/>
        </authorList>
    </citation>
    <scope>NUCLEOTIDE SEQUENCE [LARGE SCALE GENOMIC DNA]</scope>
    <source>
        <strain evidence="6 7">EAF2021</strain>
    </source>
</reference>
<feature type="region of interest" description="Disordered" evidence="5">
    <location>
        <begin position="1"/>
        <end position="20"/>
    </location>
</feature>
<evidence type="ECO:0000256" key="3">
    <source>
        <dbReference type="ARBA" id="ARBA00022777"/>
    </source>
</evidence>
<evidence type="ECO:0000313" key="6">
    <source>
        <dbReference type="EMBL" id="KAK8891971.1"/>
    </source>
</evidence>
<protein>
    <recommendedName>
        <fullName evidence="4">Kinase</fullName>
        <ecNumber evidence="4">2.7.-.-</ecNumber>
    </recommendedName>
</protein>
<dbReference type="PANTHER" id="PTHR12400:SF21">
    <property type="entry name" value="KINASE"/>
    <property type="match status" value="1"/>
</dbReference>
<comment type="similarity">
    <text evidence="1 4">Belongs to the inositol phosphokinase (IPK) family.</text>
</comment>
<name>A0ABR2KLL7_9EUKA</name>
<evidence type="ECO:0000256" key="4">
    <source>
        <dbReference type="RuleBase" id="RU363090"/>
    </source>
</evidence>
<dbReference type="Gene3D" id="3.30.470.160">
    <property type="entry name" value="Inositol polyphosphate kinase"/>
    <property type="match status" value="1"/>
</dbReference>
<dbReference type="Proteomes" id="UP001470230">
    <property type="component" value="Unassembled WGS sequence"/>
</dbReference>
<dbReference type="EC" id="2.7.-.-" evidence="4"/>
<accession>A0ABR2KLL7</accession>
<dbReference type="PANTHER" id="PTHR12400">
    <property type="entry name" value="INOSITOL POLYPHOSPHATE KINASE"/>
    <property type="match status" value="1"/>
</dbReference>
<keyword evidence="7" id="KW-1185">Reference proteome</keyword>
<dbReference type="InterPro" id="IPR038286">
    <property type="entry name" value="IPK_sf"/>
</dbReference>
<keyword evidence="3 4" id="KW-0418">Kinase</keyword>
<comment type="caution">
    <text evidence="6">The sequence shown here is derived from an EMBL/GenBank/DDBJ whole genome shotgun (WGS) entry which is preliminary data.</text>
</comment>
<evidence type="ECO:0000256" key="1">
    <source>
        <dbReference type="ARBA" id="ARBA00007374"/>
    </source>
</evidence>
<evidence type="ECO:0000256" key="5">
    <source>
        <dbReference type="SAM" id="MobiDB-lite"/>
    </source>
</evidence>
<sequence>MLTYSNSESNNANNINASKDINRSSKPMIHLTLHRDKRAGLNLRNRVFGHSDSIISFREGYIAKILGEGESKFYSKYKKQLHKCLPKEFVPEILGACFITCDNQNKGSDDFQIMYKNSVKIPKMSNSPVYLLQKDIVAGYEKPAILDLKIGIRTWKFGDPQEVGQRRSKKMMAGSCAQTNFRVRAAMWYNAHFNTENDHLYNYDNNGITFVTRKFGNSCSMNQLMNFFKDFFKYRNNISLFIEKVKTLKESLMILRDTFGMRLYSSSILVVYDDKNPDKLDLRILDFEKSYFNIEKVAAQYDEPLSQCEDRIIEALENFQNLLQSI</sequence>